<evidence type="ECO:0000313" key="1">
    <source>
        <dbReference type="EMBL" id="GBP19906.1"/>
    </source>
</evidence>
<comment type="caution">
    <text evidence="1">The sequence shown here is derived from an EMBL/GenBank/DDBJ whole genome shotgun (WGS) entry which is preliminary data.</text>
</comment>
<dbReference type="AlphaFoldDB" id="A0A4C1U249"/>
<proteinExistence type="predicted"/>
<keyword evidence="2" id="KW-1185">Reference proteome</keyword>
<reference evidence="1 2" key="1">
    <citation type="journal article" date="2019" name="Commun. Biol.">
        <title>The bagworm genome reveals a unique fibroin gene that provides high tensile strength.</title>
        <authorList>
            <person name="Kono N."/>
            <person name="Nakamura H."/>
            <person name="Ohtoshi R."/>
            <person name="Tomita M."/>
            <person name="Numata K."/>
            <person name="Arakawa K."/>
        </authorList>
    </citation>
    <scope>NUCLEOTIDE SEQUENCE [LARGE SCALE GENOMIC DNA]</scope>
</reference>
<organism evidence="1 2">
    <name type="scientific">Eumeta variegata</name>
    <name type="common">Bagworm moth</name>
    <name type="synonym">Eumeta japonica</name>
    <dbReference type="NCBI Taxonomy" id="151549"/>
    <lineage>
        <taxon>Eukaryota</taxon>
        <taxon>Metazoa</taxon>
        <taxon>Ecdysozoa</taxon>
        <taxon>Arthropoda</taxon>
        <taxon>Hexapoda</taxon>
        <taxon>Insecta</taxon>
        <taxon>Pterygota</taxon>
        <taxon>Neoptera</taxon>
        <taxon>Endopterygota</taxon>
        <taxon>Lepidoptera</taxon>
        <taxon>Glossata</taxon>
        <taxon>Ditrysia</taxon>
        <taxon>Tineoidea</taxon>
        <taxon>Psychidae</taxon>
        <taxon>Oiketicinae</taxon>
        <taxon>Eumeta</taxon>
    </lineage>
</organism>
<sequence length="91" mass="10618">MAWSLWKLRTRYGVFPELPCCSGLKNVDSVDNKLIKGWFENRNDLDRKQSDKNYPRRGKGGSMHSIWNALVWTRFNLTKEIDFIGSNKNAP</sequence>
<name>A0A4C1U249_EUMVA</name>
<protein>
    <submittedName>
        <fullName evidence="1">Uncharacterized protein</fullName>
    </submittedName>
</protein>
<gene>
    <name evidence="1" type="ORF">EVAR_75199_1</name>
</gene>
<accession>A0A4C1U249</accession>
<dbReference type="Proteomes" id="UP000299102">
    <property type="component" value="Unassembled WGS sequence"/>
</dbReference>
<dbReference type="EMBL" id="BGZK01000112">
    <property type="protein sequence ID" value="GBP19906.1"/>
    <property type="molecule type" value="Genomic_DNA"/>
</dbReference>
<evidence type="ECO:0000313" key="2">
    <source>
        <dbReference type="Proteomes" id="UP000299102"/>
    </source>
</evidence>